<dbReference type="Gramene" id="ERM94251">
    <property type="protein sequence ID" value="ERM94251"/>
    <property type="gene ID" value="AMTR_s00010p00218150"/>
</dbReference>
<dbReference type="GO" id="GO:0000993">
    <property type="term" value="F:RNA polymerase II complex binding"/>
    <property type="evidence" value="ECO:0000318"/>
    <property type="project" value="GO_Central"/>
</dbReference>
<keyword evidence="1" id="KW-0507">mRNA processing</keyword>
<dbReference type="GO" id="GO:0031124">
    <property type="term" value="P:mRNA 3'-end processing"/>
    <property type="evidence" value="ECO:0000318"/>
    <property type="project" value="GO_Central"/>
</dbReference>
<evidence type="ECO:0000256" key="2">
    <source>
        <dbReference type="SAM" id="Coils"/>
    </source>
</evidence>
<organism evidence="5 6">
    <name type="scientific">Amborella trichopoda</name>
    <dbReference type="NCBI Taxonomy" id="13333"/>
    <lineage>
        <taxon>Eukaryota</taxon>
        <taxon>Viridiplantae</taxon>
        <taxon>Streptophyta</taxon>
        <taxon>Embryophyta</taxon>
        <taxon>Tracheophyta</taxon>
        <taxon>Spermatophyta</taxon>
        <taxon>Magnoliopsida</taxon>
        <taxon>Amborellales</taxon>
        <taxon>Amborellaceae</taxon>
        <taxon>Amborella</taxon>
    </lineage>
</organism>
<dbReference type="SMART" id="SM00582">
    <property type="entry name" value="RPR"/>
    <property type="match status" value="1"/>
</dbReference>
<dbReference type="EMBL" id="KI397513">
    <property type="protein sequence ID" value="ERM94251.1"/>
    <property type="molecule type" value="Genomic_DNA"/>
</dbReference>
<reference evidence="6" key="1">
    <citation type="journal article" date="2013" name="Science">
        <title>The Amborella genome and the evolution of flowering plants.</title>
        <authorList>
            <consortium name="Amborella Genome Project"/>
        </authorList>
    </citation>
    <scope>NUCLEOTIDE SEQUENCE [LARGE SCALE GENOMIC DNA]</scope>
</reference>
<dbReference type="InterPro" id="IPR008942">
    <property type="entry name" value="ENTH_VHS"/>
</dbReference>
<dbReference type="OrthoDB" id="10069473at2759"/>
<evidence type="ECO:0000313" key="6">
    <source>
        <dbReference type="Proteomes" id="UP000017836"/>
    </source>
</evidence>
<feature type="region of interest" description="Disordered" evidence="3">
    <location>
        <begin position="125"/>
        <end position="144"/>
    </location>
</feature>
<dbReference type="PANTHER" id="PTHR12460:SF0">
    <property type="entry name" value="CID DOMAIN-CONTAINING PROTEIN-RELATED"/>
    <property type="match status" value="1"/>
</dbReference>
<dbReference type="CDD" id="cd16981">
    <property type="entry name" value="CID_RPRD_like"/>
    <property type="match status" value="1"/>
</dbReference>
<proteinExistence type="predicted"/>
<accession>W1NFK2</accession>
<evidence type="ECO:0000256" key="1">
    <source>
        <dbReference type="ARBA" id="ARBA00022664"/>
    </source>
</evidence>
<feature type="compositionally biased region" description="Low complexity" evidence="3">
    <location>
        <begin position="403"/>
        <end position="413"/>
    </location>
</feature>
<dbReference type="SUPFAM" id="SSF48464">
    <property type="entry name" value="ENTH/VHS domain"/>
    <property type="match status" value="1"/>
</dbReference>
<feature type="domain" description="CID" evidence="4">
    <location>
        <begin position="2"/>
        <end position="134"/>
    </location>
</feature>
<dbReference type="InterPro" id="IPR006569">
    <property type="entry name" value="CID_dom"/>
</dbReference>
<evidence type="ECO:0000259" key="4">
    <source>
        <dbReference type="PROSITE" id="PS51391"/>
    </source>
</evidence>
<protein>
    <recommendedName>
        <fullName evidence="4">CID domain-containing protein</fullName>
    </recommendedName>
</protein>
<dbReference type="AlphaFoldDB" id="W1NFK2"/>
<dbReference type="GO" id="GO:0005634">
    <property type="term" value="C:nucleus"/>
    <property type="evidence" value="ECO:0007669"/>
    <property type="project" value="UniProtKB-ARBA"/>
</dbReference>
<feature type="region of interest" description="Disordered" evidence="3">
    <location>
        <begin position="357"/>
        <end position="376"/>
    </location>
</feature>
<dbReference type="KEGG" id="atr:18422130"/>
<dbReference type="Pfam" id="PF04818">
    <property type="entry name" value="CID"/>
    <property type="match status" value="1"/>
</dbReference>
<dbReference type="Proteomes" id="UP000017836">
    <property type="component" value="Unassembled WGS sequence"/>
</dbReference>
<feature type="compositionally biased region" description="Low complexity" evidence="3">
    <location>
        <begin position="309"/>
        <end position="323"/>
    </location>
</feature>
<feature type="region of interest" description="Disordered" evidence="3">
    <location>
        <begin position="298"/>
        <end position="323"/>
    </location>
</feature>
<feature type="compositionally biased region" description="Polar residues" evidence="3">
    <location>
        <begin position="299"/>
        <end position="308"/>
    </location>
</feature>
<sequence length="484" mass="53547">MNSVFNEQILADKLSKLNNSQQSIETLSHWCIFHRKKAKQVVETWEKQFNNSLKEHRVPFLYLANDILQNSRRKGNEFVVEFWKVLPAALKYVIENGGDHGKVVVSRLVNIWEERKVFGSRGKNLKEDMLGKDPPPPLELNSKSSRSVRIVRRDPHSIKIKLAIGGTPEKIVSAFQSVHNEHANEETALNKCKTAVRRVGKMEKDVDNACVQGGDPQRTTLANELQEQETLLKQCIEQLETVESNRAALVSQLREALNDQESKLEHVRTQLQVAHAQSEQASNMRQCLLNGGVPVPTQARATSTPTNQPTSLTYLSPSTTTQKTPSEVAAEVAAKLAASTSSAQMLSSVLSSFAAEEAASSQPPEKRTKLDKPMPVPDSTGGTAYFTIQVPVIQGQTPPPQQPQHQQQQQQQHYVQAPMVPYAYATNLPPPPPPPLPTHMVGMVRPAPPGPPGSAMMHQHPRQPHMIGYYGHILSQPNGGIAPR</sequence>
<keyword evidence="6" id="KW-1185">Reference proteome</keyword>
<evidence type="ECO:0000313" key="5">
    <source>
        <dbReference type="EMBL" id="ERM94251.1"/>
    </source>
</evidence>
<dbReference type="PANTHER" id="PTHR12460">
    <property type="entry name" value="CYCLIN-DEPENDENT KINASE INHIBITOR-RELATED PROTEIN"/>
    <property type="match status" value="1"/>
</dbReference>
<dbReference type="eggNOG" id="KOG2669">
    <property type="taxonomic scope" value="Eukaryota"/>
</dbReference>
<feature type="coiled-coil region" evidence="2">
    <location>
        <begin position="218"/>
        <end position="277"/>
    </location>
</feature>
<name>W1NFK2_AMBTC</name>
<keyword evidence="2" id="KW-0175">Coiled coil</keyword>
<gene>
    <name evidence="5" type="ORF">AMTR_s00010p00218150</name>
</gene>
<dbReference type="HOGENOM" id="CLU_024771_1_0_1"/>
<dbReference type="STRING" id="13333.W1NFK2"/>
<dbReference type="Gene3D" id="1.25.40.90">
    <property type="match status" value="1"/>
</dbReference>
<dbReference type="OMA" id="HNEHANE"/>
<dbReference type="PROSITE" id="PS51391">
    <property type="entry name" value="CID"/>
    <property type="match status" value="1"/>
</dbReference>
<feature type="region of interest" description="Disordered" evidence="3">
    <location>
        <begin position="394"/>
        <end position="413"/>
    </location>
</feature>
<dbReference type="FunFam" id="1.25.40.90:FF:000018">
    <property type="entry name" value="ENTH/VHS family protein isoform 1"/>
    <property type="match status" value="1"/>
</dbReference>
<evidence type="ECO:0000256" key="3">
    <source>
        <dbReference type="SAM" id="MobiDB-lite"/>
    </source>
</evidence>